<evidence type="ECO:0000313" key="2">
    <source>
        <dbReference type="Proteomes" id="UP000002707"/>
    </source>
</evidence>
<dbReference type="KEGG" id="lsa:LCA_0587"/>
<name>Q38Y38_LATSS</name>
<evidence type="ECO:0000313" key="1">
    <source>
        <dbReference type="EMBL" id="CAI54891.1"/>
    </source>
</evidence>
<organism evidence="1 2">
    <name type="scientific">Latilactobacillus sakei subsp. sakei (strain 23K)</name>
    <name type="common">Lactobacillus sakei subsp. sakei</name>
    <dbReference type="NCBI Taxonomy" id="314315"/>
    <lineage>
        <taxon>Bacteria</taxon>
        <taxon>Bacillati</taxon>
        <taxon>Bacillota</taxon>
        <taxon>Bacilli</taxon>
        <taxon>Lactobacillales</taxon>
        <taxon>Lactobacillaceae</taxon>
        <taxon>Latilactobacillus</taxon>
    </lineage>
</organism>
<dbReference type="STRING" id="314315.LCA_0587"/>
<dbReference type="Proteomes" id="UP000002707">
    <property type="component" value="Chromosome"/>
</dbReference>
<dbReference type="HOGENOM" id="CLU_3119260_0_0_9"/>
<gene>
    <name evidence="1" type="ordered locus">LCA_0587</name>
</gene>
<protein>
    <submittedName>
        <fullName evidence="1">Hypothetical prophage lsa1 protein</fullName>
    </submittedName>
</protein>
<dbReference type="AlphaFoldDB" id="Q38Y38"/>
<sequence>MGYSNAYGSVSMTNAKTKASLEYDQFNKTQNINSDFDKQIKRIMADEQSH</sequence>
<reference evidence="2" key="1">
    <citation type="journal article" date="2005" name="Nat. Biotechnol.">
        <title>The complete genome sequence of the meat-borne lactic acid bacterium Lactobacillus sakei 23K.</title>
        <authorList>
            <person name="Chaillou S."/>
            <person name="Champomier-Verges M.-C."/>
            <person name="Cornet M."/>
            <person name="Crutz-Le Coq A.-M."/>
            <person name="Dudez A.-M."/>
            <person name="Martin V."/>
            <person name="Beaufils S."/>
            <person name="Darbon-Rongere E."/>
            <person name="Bossy R."/>
            <person name="Loux V."/>
            <person name="Zagorec M."/>
        </authorList>
    </citation>
    <scope>NUCLEOTIDE SEQUENCE [LARGE SCALE GENOMIC DNA]</scope>
    <source>
        <strain evidence="2">23K</strain>
    </source>
</reference>
<keyword evidence="2" id="KW-1185">Reference proteome</keyword>
<proteinExistence type="predicted"/>
<accession>Q38Y38</accession>
<dbReference type="EMBL" id="CR936503">
    <property type="protein sequence ID" value="CAI54891.1"/>
    <property type="molecule type" value="Genomic_DNA"/>
</dbReference>